<accession>A0A2Z6G7Z6</accession>
<evidence type="ECO:0000256" key="1">
    <source>
        <dbReference type="SAM" id="MobiDB-lite"/>
    </source>
</evidence>
<dbReference type="AlphaFoldDB" id="A0A2Z6G7Z6"/>
<keyword evidence="2" id="KW-0614">Plasmid</keyword>
<sequence>MWSAWTSTIRVMVMAVNTTGTDRSPRPRWSLSEASKRTGVSRTTLLRRIEAGKIPGAIKTDEGWSIGIEDLIGAGIIPDRPSPPEGAHGHGRPDFDHVQRIADLERELAVAHAQRAAAEQVAVERERIIQSQAVTLLILQSKPVDDRPSAVADAAPEAEHHPPAGPSAERRPEPDNPLTWLRRQIFR</sequence>
<reference evidence="2" key="1">
    <citation type="journal article" date="2018" name="J. Antibiot.">
        <title>Identification of a novel bacteriocin-like protein and structural gene from Rhodococcus erythropolis JCM 2895, using suppression-subtractive hybridization.</title>
        <authorList>
            <person name="Kitagawa W."/>
            <person name="Mitsuhashi S."/>
            <person name="Hata M."/>
            <person name="Tamura T."/>
        </authorList>
    </citation>
    <scope>NUCLEOTIDE SEQUENCE</scope>
    <source>
        <strain evidence="2">JCM 2895</strain>
        <plasmid evidence="2">pREC01</plasmid>
    </source>
</reference>
<name>A0A2Z6G7Z6_RHOER</name>
<gene>
    <name evidence="2" type="primary">merR</name>
</gene>
<geneLocation type="plasmid" evidence="2">
    <name>pREC01</name>
</geneLocation>
<feature type="compositionally biased region" description="Basic and acidic residues" evidence="1">
    <location>
        <begin position="157"/>
        <end position="174"/>
    </location>
</feature>
<dbReference type="EMBL" id="AB893594">
    <property type="protein sequence ID" value="BBE49442.1"/>
    <property type="molecule type" value="Genomic_DNA"/>
</dbReference>
<evidence type="ECO:0000313" key="2">
    <source>
        <dbReference type="EMBL" id="BBE49442.1"/>
    </source>
</evidence>
<feature type="region of interest" description="Disordered" evidence="1">
    <location>
        <begin position="144"/>
        <end position="187"/>
    </location>
</feature>
<protein>
    <submittedName>
        <fullName evidence="2">Transcription regulator MerR type</fullName>
    </submittedName>
</protein>
<organism evidence="2">
    <name type="scientific">Rhodococcus erythropolis</name>
    <name type="common">Arthrobacter picolinophilus</name>
    <dbReference type="NCBI Taxonomy" id="1833"/>
    <lineage>
        <taxon>Bacteria</taxon>
        <taxon>Bacillati</taxon>
        <taxon>Actinomycetota</taxon>
        <taxon>Actinomycetes</taxon>
        <taxon>Mycobacteriales</taxon>
        <taxon>Nocardiaceae</taxon>
        <taxon>Rhodococcus</taxon>
        <taxon>Rhodococcus erythropolis group</taxon>
    </lineage>
</organism>
<proteinExistence type="predicted"/>